<keyword evidence="4" id="KW-1185">Reference proteome</keyword>
<dbReference type="RefSeq" id="WP_176293960.1">
    <property type="nucleotide sequence ID" value="NZ_CP051177.1"/>
</dbReference>
<dbReference type="SUPFAM" id="SSF53756">
    <property type="entry name" value="UDP-Glycosyltransferase/glycogen phosphorylase"/>
    <property type="match status" value="1"/>
</dbReference>
<gene>
    <name evidence="3" type="ORF">HF394_01955</name>
</gene>
<reference evidence="3 4" key="1">
    <citation type="submission" date="2020-04" db="EMBL/GenBank/DDBJ databases">
        <authorList>
            <person name="Pajer P."/>
            <person name="Broz P."/>
        </authorList>
    </citation>
    <scope>NUCLEOTIDE SEQUENCE [LARGE SCALE GENOMIC DNA]</scope>
    <source>
        <strain evidence="4">NRL-ATB46093</strain>
    </source>
</reference>
<dbReference type="EMBL" id="CP051177">
    <property type="protein sequence ID" value="QKX49440.1"/>
    <property type="molecule type" value="Genomic_DNA"/>
</dbReference>
<name>A0A7H8Q6I5_9BACL</name>
<evidence type="ECO:0000313" key="4">
    <source>
        <dbReference type="Proteomes" id="UP000509222"/>
    </source>
</evidence>
<keyword evidence="3" id="KW-0808">Transferase</keyword>
<dbReference type="InterPro" id="IPR050194">
    <property type="entry name" value="Glycosyltransferase_grp1"/>
</dbReference>
<protein>
    <submittedName>
        <fullName evidence="3">Glycosyltransferase family 4 protein</fullName>
    </submittedName>
</protein>
<evidence type="ECO:0000259" key="2">
    <source>
        <dbReference type="Pfam" id="PF13579"/>
    </source>
</evidence>
<organism evidence="3 4">
    <name type="scientific">Planococcus glaciei</name>
    <dbReference type="NCBI Taxonomy" id="459472"/>
    <lineage>
        <taxon>Bacteria</taxon>
        <taxon>Bacillati</taxon>
        <taxon>Bacillota</taxon>
        <taxon>Bacilli</taxon>
        <taxon>Bacillales</taxon>
        <taxon>Caryophanaceae</taxon>
        <taxon>Planococcus</taxon>
    </lineage>
</organism>
<reference evidence="4" key="2">
    <citation type="submission" date="2020-06" db="EMBL/GenBank/DDBJ databases">
        <title>Isolation of Planomicrobium glaciei.</title>
        <authorList>
            <person name="Malisova L."/>
            <person name="Safrankova R."/>
            <person name="Jakubu V."/>
            <person name="Spanelova P."/>
        </authorList>
    </citation>
    <scope>NUCLEOTIDE SEQUENCE [LARGE SCALE GENOMIC DNA]</scope>
    <source>
        <strain evidence="4">NRL-ATB46093</strain>
    </source>
</reference>
<feature type="domain" description="Glycosyltransferase subfamily 4-like N-terminal" evidence="2">
    <location>
        <begin position="20"/>
        <end position="168"/>
    </location>
</feature>
<dbReference type="AlphaFoldDB" id="A0A7H8Q6I5"/>
<dbReference type="PANTHER" id="PTHR45947">
    <property type="entry name" value="SULFOQUINOVOSYL TRANSFERASE SQD2"/>
    <property type="match status" value="1"/>
</dbReference>
<dbReference type="PANTHER" id="PTHR45947:SF3">
    <property type="entry name" value="SULFOQUINOVOSYL TRANSFERASE SQD2"/>
    <property type="match status" value="1"/>
</dbReference>
<dbReference type="Proteomes" id="UP000509222">
    <property type="component" value="Chromosome"/>
</dbReference>
<dbReference type="Pfam" id="PF13579">
    <property type="entry name" value="Glyco_trans_4_4"/>
    <property type="match status" value="1"/>
</dbReference>
<dbReference type="GO" id="GO:0016758">
    <property type="term" value="F:hexosyltransferase activity"/>
    <property type="evidence" value="ECO:0007669"/>
    <property type="project" value="TreeGrafter"/>
</dbReference>
<dbReference type="Pfam" id="PF00534">
    <property type="entry name" value="Glycos_transf_1"/>
    <property type="match status" value="1"/>
</dbReference>
<dbReference type="InterPro" id="IPR001296">
    <property type="entry name" value="Glyco_trans_1"/>
</dbReference>
<dbReference type="CDD" id="cd03808">
    <property type="entry name" value="GT4_CapM-like"/>
    <property type="match status" value="1"/>
</dbReference>
<dbReference type="Gene3D" id="3.40.50.2000">
    <property type="entry name" value="Glycogen Phosphorylase B"/>
    <property type="match status" value="2"/>
</dbReference>
<proteinExistence type="predicted"/>
<dbReference type="InterPro" id="IPR028098">
    <property type="entry name" value="Glyco_trans_4-like_N"/>
</dbReference>
<evidence type="ECO:0000313" key="3">
    <source>
        <dbReference type="EMBL" id="QKX49440.1"/>
    </source>
</evidence>
<feature type="domain" description="Glycosyl transferase family 1" evidence="1">
    <location>
        <begin position="191"/>
        <end position="359"/>
    </location>
</feature>
<sequence>MAVKVMHAVTVPQSLKLMRGQLAYLKRQGYEVGALSSEGDYIKEYEAYEDVKVLTVNMEREISLIQDFKSLVACIRLIRKERPDIINTGTPKAGLIVTLAAFICRVPIRIYNVLGLRMETTSGLKRRILLTAEKIAAAAATDVLSVSSSLKEQLVELGIAPEEKIRIFGKGSYNGFNLESFKQTEQLKKEIEELRNSYGLTNKHTVLGYVGRLTKDKGIEELLESFLQLHEKNSEMRLLVVGEFETGDPVSSQTYEEINNNPHIIYINYQKNPIPFYFLMDVFVFLTKREGFGNVSLEASLAGVPVLAADVTGAKDTVIPGETGLLVNPTDIKDITEKIAYLVANPELRKQLGANGKKWGEEHFGNEQIWGEMDSFYQQLLIQKAAAFEMN</sequence>
<evidence type="ECO:0000259" key="1">
    <source>
        <dbReference type="Pfam" id="PF00534"/>
    </source>
</evidence>
<accession>A0A7H8Q6I5</accession>